<keyword evidence="3" id="KW-1185">Reference proteome</keyword>
<organism evidence="2 3">
    <name type="scientific">Hibiscus syriacus</name>
    <name type="common">Rose of Sharon</name>
    <dbReference type="NCBI Taxonomy" id="106335"/>
    <lineage>
        <taxon>Eukaryota</taxon>
        <taxon>Viridiplantae</taxon>
        <taxon>Streptophyta</taxon>
        <taxon>Embryophyta</taxon>
        <taxon>Tracheophyta</taxon>
        <taxon>Spermatophyta</taxon>
        <taxon>Magnoliopsida</taxon>
        <taxon>eudicotyledons</taxon>
        <taxon>Gunneridae</taxon>
        <taxon>Pentapetalae</taxon>
        <taxon>rosids</taxon>
        <taxon>malvids</taxon>
        <taxon>Malvales</taxon>
        <taxon>Malvaceae</taxon>
        <taxon>Malvoideae</taxon>
        <taxon>Hibiscus</taxon>
    </lineage>
</organism>
<evidence type="ECO:0000313" key="3">
    <source>
        <dbReference type="Proteomes" id="UP000436088"/>
    </source>
</evidence>
<evidence type="ECO:0000313" key="2">
    <source>
        <dbReference type="EMBL" id="KAE8661150.1"/>
    </source>
</evidence>
<protein>
    <submittedName>
        <fullName evidence="2">Uncharacterized protein</fullName>
    </submittedName>
</protein>
<comment type="caution">
    <text evidence="2">The sequence shown here is derived from an EMBL/GenBank/DDBJ whole genome shotgun (WGS) entry which is preliminary data.</text>
</comment>
<gene>
    <name evidence="2" type="ORF">F3Y22_tig00116938pilonHSYRG00047</name>
</gene>
<feature type="compositionally biased region" description="Polar residues" evidence="1">
    <location>
        <begin position="11"/>
        <end position="30"/>
    </location>
</feature>
<dbReference type="Proteomes" id="UP000436088">
    <property type="component" value="Unassembled WGS sequence"/>
</dbReference>
<feature type="region of interest" description="Disordered" evidence="1">
    <location>
        <begin position="1"/>
        <end position="35"/>
    </location>
</feature>
<proteinExistence type="predicted"/>
<accession>A0A6A2WZF0</accession>
<reference evidence="2" key="1">
    <citation type="submission" date="2019-09" db="EMBL/GenBank/DDBJ databases">
        <title>Draft genome information of white flower Hibiscus syriacus.</title>
        <authorList>
            <person name="Kim Y.-M."/>
        </authorList>
    </citation>
    <scope>NUCLEOTIDE SEQUENCE [LARGE SCALE GENOMIC DNA]</scope>
    <source>
        <strain evidence="2">YM2019G1</strain>
    </source>
</reference>
<dbReference type="AlphaFoldDB" id="A0A6A2WZF0"/>
<evidence type="ECO:0000256" key="1">
    <source>
        <dbReference type="SAM" id="MobiDB-lite"/>
    </source>
</evidence>
<sequence>MAASAERSVSPPLSNSTTEASSQINNTRGTASKRKVIPLRDNANENFLGGFNWCKWSILNTIFLW</sequence>
<dbReference type="EMBL" id="VEPZ02001725">
    <property type="protein sequence ID" value="KAE8661150.1"/>
    <property type="molecule type" value="Genomic_DNA"/>
</dbReference>
<name>A0A6A2WZF0_HIBSY</name>